<feature type="domain" description="Transcription regulator PadR N-terminal" evidence="1">
    <location>
        <begin position="22"/>
        <end position="86"/>
    </location>
</feature>
<dbReference type="InterPro" id="IPR036390">
    <property type="entry name" value="WH_DNA-bd_sf"/>
</dbReference>
<reference evidence="2 3" key="1">
    <citation type="submission" date="2019-03" db="EMBL/GenBank/DDBJ databases">
        <title>Genomic Encyclopedia of Type Strains, Phase IV (KMG-IV): sequencing the most valuable type-strain genomes for metagenomic binning, comparative biology and taxonomic classification.</title>
        <authorList>
            <person name="Goeker M."/>
        </authorList>
    </citation>
    <scope>NUCLEOTIDE SEQUENCE [LARGE SCALE GENOMIC DNA]</scope>
    <source>
        <strain evidence="2 3">DSM 100556</strain>
    </source>
</reference>
<dbReference type="Gene3D" id="1.10.10.10">
    <property type="entry name" value="Winged helix-like DNA-binding domain superfamily/Winged helix DNA-binding domain"/>
    <property type="match status" value="1"/>
</dbReference>
<evidence type="ECO:0000259" key="1">
    <source>
        <dbReference type="Pfam" id="PF03551"/>
    </source>
</evidence>
<gene>
    <name evidence="2" type="ORF">EDD76_101343</name>
</gene>
<proteinExistence type="predicted"/>
<comment type="caution">
    <text evidence="2">The sequence shown here is derived from an EMBL/GenBank/DDBJ whole genome shotgun (WGS) entry which is preliminary data.</text>
</comment>
<dbReference type="Proteomes" id="UP000295718">
    <property type="component" value="Unassembled WGS sequence"/>
</dbReference>
<dbReference type="Pfam" id="PF03551">
    <property type="entry name" value="PadR"/>
    <property type="match status" value="1"/>
</dbReference>
<evidence type="ECO:0000313" key="2">
    <source>
        <dbReference type="EMBL" id="TCL61245.1"/>
    </source>
</evidence>
<keyword evidence="3" id="KW-1185">Reference proteome</keyword>
<dbReference type="PANTHER" id="PTHR33169:SF13">
    <property type="entry name" value="PADR-FAMILY TRANSCRIPTIONAL REGULATOR"/>
    <property type="match status" value="1"/>
</dbReference>
<dbReference type="InterPro" id="IPR005149">
    <property type="entry name" value="Tscrpt_reg_PadR_N"/>
</dbReference>
<dbReference type="PANTHER" id="PTHR33169">
    <property type="entry name" value="PADR-FAMILY TRANSCRIPTIONAL REGULATOR"/>
    <property type="match status" value="1"/>
</dbReference>
<dbReference type="SUPFAM" id="SSF46785">
    <property type="entry name" value="Winged helix' DNA-binding domain"/>
    <property type="match status" value="1"/>
</dbReference>
<organism evidence="2 3">
    <name type="scientific">Kineothrix alysoides</name>
    <dbReference type="NCBI Taxonomy" id="1469948"/>
    <lineage>
        <taxon>Bacteria</taxon>
        <taxon>Bacillati</taxon>
        <taxon>Bacillota</taxon>
        <taxon>Clostridia</taxon>
        <taxon>Lachnospirales</taxon>
        <taxon>Lachnospiraceae</taxon>
        <taxon>Kineothrix</taxon>
    </lineage>
</organism>
<dbReference type="AlphaFoldDB" id="A0A4R1R6N3"/>
<dbReference type="InterPro" id="IPR036388">
    <property type="entry name" value="WH-like_DNA-bd_sf"/>
</dbReference>
<accession>A0A4R1R6N3</accession>
<evidence type="ECO:0000313" key="3">
    <source>
        <dbReference type="Proteomes" id="UP000295718"/>
    </source>
</evidence>
<name>A0A4R1R6N3_9FIRM</name>
<dbReference type="STRING" id="1469948.GCA_000732725_02427"/>
<dbReference type="InterPro" id="IPR052509">
    <property type="entry name" value="Metal_resp_DNA-bind_regulator"/>
</dbReference>
<dbReference type="EMBL" id="SLUO01000001">
    <property type="protein sequence ID" value="TCL61245.1"/>
    <property type="molecule type" value="Genomic_DNA"/>
</dbReference>
<protein>
    <submittedName>
        <fullName evidence="2">PadR family transcriptional regulator</fullName>
    </submittedName>
</protein>
<sequence length="107" mass="12027">MIIKRNKLLPLTETTFYILLALRTPGHGYQIMQTVEDLSGGEVRIAAGTMYGALENLSKQKLITAMPSDDPRRKIYQITDYGKEILALDIRRLNQMICAAESEGIKV</sequence>
<dbReference type="RefSeq" id="WP_330373228.1">
    <property type="nucleotide sequence ID" value="NZ_JPNB01000002.1"/>
</dbReference>